<feature type="region of interest" description="Disordered" evidence="1">
    <location>
        <begin position="214"/>
        <end position="260"/>
    </location>
</feature>
<feature type="region of interest" description="Disordered" evidence="1">
    <location>
        <begin position="1"/>
        <end position="20"/>
    </location>
</feature>
<organism evidence="2 3">
    <name type="scientific">Psilocybe cyanescens</name>
    <dbReference type="NCBI Taxonomy" id="93625"/>
    <lineage>
        <taxon>Eukaryota</taxon>
        <taxon>Fungi</taxon>
        <taxon>Dikarya</taxon>
        <taxon>Basidiomycota</taxon>
        <taxon>Agaricomycotina</taxon>
        <taxon>Agaricomycetes</taxon>
        <taxon>Agaricomycetidae</taxon>
        <taxon>Agaricales</taxon>
        <taxon>Agaricineae</taxon>
        <taxon>Strophariaceae</taxon>
        <taxon>Psilocybe</taxon>
    </lineage>
</organism>
<feature type="region of interest" description="Disordered" evidence="1">
    <location>
        <begin position="29"/>
        <end position="131"/>
    </location>
</feature>
<feature type="region of interest" description="Disordered" evidence="1">
    <location>
        <begin position="311"/>
        <end position="404"/>
    </location>
</feature>
<reference evidence="2 3" key="1">
    <citation type="journal article" date="2018" name="Evol. Lett.">
        <title>Horizontal gene cluster transfer increased hallucinogenic mushroom diversity.</title>
        <authorList>
            <person name="Reynolds H.T."/>
            <person name="Vijayakumar V."/>
            <person name="Gluck-Thaler E."/>
            <person name="Korotkin H.B."/>
            <person name="Matheny P.B."/>
            <person name="Slot J.C."/>
        </authorList>
    </citation>
    <scope>NUCLEOTIDE SEQUENCE [LARGE SCALE GENOMIC DNA]</scope>
    <source>
        <strain evidence="2 3">2631</strain>
    </source>
</reference>
<dbReference type="InParanoid" id="A0A409WGY7"/>
<evidence type="ECO:0000313" key="2">
    <source>
        <dbReference type="EMBL" id="PPQ77755.1"/>
    </source>
</evidence>
<comment type="caution">
    <text evidence="2">The sequence shown here is derived from an EMBL/GenBank/DDBJ whole genome shotgun (WGS) entry which is preliminary data.</text>
</comment>
<feature type="compositionally biased region" description="Low complexity" evidence="1">
    <location>
        <begin position="378"/>
        <end position="395"/>
    </location>
</feature>
<evidence type="ECO:0000313" key="3">
    <source>
        <dbReference type="Proteomes" id="UP000283269"/>
    </source>
</evidence>
<feature type="compositionally biased region" description="Polar residues" evidence="1">
    <location>
        <begin position="59"/>
        <end position="88"/>
    </location>
</feature>
<feature type="compositionally biased region" description="Polar residues" evidence="1">
    <location>
        <begin position="327"/>
        <end position="377"/>
    </location>
</feature>
<evidence type="ECO:0000256" key="1">
    <source>
        <dbReference type="SAM" id="MobiDB-lite"/>
    </source>
</evidence>
<name>A0A409WGY7_PSICY</name>
<dbReference type="Proteomes" id="UP000283269">
    <property type="component" value="Unassembled WGS sequence"/>
</dbReference>
<feature type="compositionally biased region" description="Polar residues" evidence="1">
    <location>
        <begin position="114"/>
        <end position="131"/>
    </location>
</feature>
<proteinExistence type="predicted"/>
<dbReference type="AlphaFoldDB" id="A0A409WGY7"/>
<gene>
    <name evidence="2" type="ORF">CVT25_011190</name>
</gene>
<accession>A0A409WGY7</accession>
<feature type="compositionally biased region" description="Pro residues" evidence="1">
    <location>
        <begin position="1"/>
        <end position="11"/>
    </location>
</feature>
<sequence length="404" mass="44476">MDSDYVPPPPSYTEQEFDQKVSQATTLSILTPAPNVDEDGWERYDPTAFERAPALPSGSVRSNTVNSPASFSSSSKGNGLPLNHQSSSQDDKPNSIRRLPSIVPLRIEKKSQPHYDSSYTSQDHQIPLESKSSAHSCHTFSKSIPGSSSAGPFSPNVYCEQIPTYEHQNIPTIHSIPPPSFDRTSSYAPSVLSAGPIHPGNDEDAFDPYRDYQTSQPYPPARQSLPVTPRPHSAIQRPASHTRSRSEAINSPPTPRLQFDPSVVYGKATLNAPMTAIQAIHSSLPSPAKPNAQYDAHSFYNSSVSSKMVPIRPSQGDTYYQAPPYEQANQQGPNLHQYQQLRNGPQSQVPSAWQSPLRPTSHYHSTPNTPRPVSSTDSNRFSQYSSGSSRDSVYSTQSDRYPLR</sequence>
<keyword evidence="3" id="KW-1185">Reference proteome</keyword>
<protein>
    <submittedName>
        <fullName evidence="2">Uncharacterized protein</fullName>
    </submittedName>
</protein>
<dbReference type="EMBL" id="NHYD01003434">
    <property type="protein sequence ID" value="PPQ77755.1"/>
    <property type="molecule type" value="Genomic_DNA"/>
</dbReference>
<dbReference type="OrthoDB" id="2797886at2759"/>